<dbReference type="InterPro" id="IPR003594">
    <property type="entry name" value="HATPase_dom"/>
</dbReference>
<keyword evidence="4" id="KW-0597">Phosphoprotein</keyword>
<dbReference type="SMART" id="SM00387">
    <property type="entry name" value="HATPase_c"/>
    <property type="match status" value="1"/>
</dbReference>
<evidence type="ECO:0000256" key="8">
    <source>
        <dbReference type="ARBA" id="ARBA00022989"/>
    </source>
</evidence>
<evidence type="ECO:0000313" key="13">
    <source>
        <dbReference type="EMBL" id="SMB79249.1"/>
    </source>
</evidence>
<dbReference type="InterPro" id="IPR004358">
    <property type="entry name" value="Sig_transdc_His_kin-like_C"/>
</dbReference>
<keyword evidence="8" id="KW-1133">Transmembrane helix</keyword>
<dbReference type="FunFam" id="3.30.565.10:FF:000006">
    <property type="entry name" value="Sensor histidine kinase WalK"/>
    <property type="match status" value="1"/>
</dbReference>
<dbReference type="RefSeq" id="WP_084045469.1">
    <property type="nucleotide sequence ID" value="NZ_FWWU01000003.1"/>
</dbReference>
<dbReference type="SMART" id="SM00304">
    <property type="entry name" value="HAMP"/>
    <property type="match status" value="1"/>
</dbReference>
<accession>A0A1W1UDY0</accession>
<evidence type="ECO:0000259" key="11">
    <source>
        <dbReference type="PROSITE" id="PS50109"/>
    </source>
</evidence>
<dbReference type="GO" id="GO:0005886">
    <property type="term" value="C:plasma membrane"/>
    <property type="evidence" value="ECO:0007669"/>
    <property type="project" value="TreeGrafter"/>
</dbReference>
<proteinExistence type="predicted"/>
<keyword evidence="7 13" id="KW-0418">Kinase</keyword>
<dbReference type="EC" id="2.7.13.3" evidence="3"/>
<keyword evidence="5" id="KW-0808">Transferase</keyword>
<evidence type="ECO:0000256" key="7">
    <source>
        <dbReference type="ARBA" id="ARBA00022777"/>
    </source>
</evidence>
<evidence type="ECO:0000256" key="2">
    <source>
        <dbReference type="ARBA" id="ARBA00004370"/>
    </source>
</evidence>
<comment type="subcellular location">
    <subcellularLocation>
        <location evidence="2">Membrane</location>
    </subcellularLocation>
</comment>
<dbReference type="PRINTS" id="PR00344">
    <property type="entry name" value="BCTRLSENSOR"/>
</dbReference>
<evidence type="ECO:0000256" key="3">
    <source>
        <dbReference type="ARBA" id="ARBA00012438"/>
    </source>
</evidence>
<dbReference type="SUPFAM" id="SSF158472">
    <property type="entry name" value="HAMP domain-like"/>
    <property type="match status" value="1"/>
</dbReference>
<evidence type="ECO:0000256" key="10">
    <source>
        <dbReference type="ARBA" id="ARBA00023136"/>
    </source>
</evidence>
<dbReference type="Gene3D" id="1.10.287.130">
    <property type="match status" value="1"/>
</dbReference>
<dbReference type="CDD" id="cd06225">
    <property type="entry name" value="HAMP"/>
    <property type="match status" value="1"/>
</dbReference>
<dbReference type="InterPro" id="IPR005467">
    <property type="entry name" value="His_kinase_dom"/>
</dbReference>
<dbReference type="InterPro" id="IPR036097">
    <property type="entry name" value="HisK_dim/P_sf"/>
</dbReference>
<sequence>MNLHPARSLQLRLVLWLAGASLLSHLLFAALTPTILLQLYRQELVQERTERTATLALTHYRRAGSWRGFAFPAPAVSSASPPARTRGSVRPPLLLDPRGNVVAHGAGEAPARVDPRAVRTRPLTLNGQTVGYLVPGSPPPNPPEERAVISAMSRSIFLAALSRLLTVVLLTALLTRGVLRSLERLTQAARQFTLGQPYRPVPVRGQDEVAVLAETFNEMQAEIARADAGRRRMLSDIAHDLSTPLTIVHGYVQAMASGRLPPTPERLATVQDELDLMRNLVEDLRFLSLADAGEVRLSRESLRPGDVLDALARAFAQRAERQGVALKLEVAPGLPSVSLDPSRVRQALGNLTSNALNHTGQGGEITLTVRARPPFLEFEVRDTGLGIPADALPLVFDRFYRVAPERSGTGTGLGLSIALSIAEMHGGTVTLESTEGVGTRATLRLPLQEGTHSEDAGTAKLTSR</sequence>
<evidence type="ECO:0000256" key="5">
    <source>
        <dbReference type="ARBA" id="ARBA00022679"/>
    </source>
</evidence>
<evidence type="ECO:0000256" key="9">
    <source>
        <dbReference type="ARBA" id="ARBA00023012"/>
    </source>
</evidence>
<dbReference type="Pfam" id="PF02518">
    <property type="entry name" value="HATPase_c"/>
    <property type="match status" value="1"/>
</dbReference>
<dbReference type="AlphaFoldDB" id="A0A1W1UDY0"/>
<comment type="catalytic activity">
    <reaction evidence="1">
        <text>ATP + protein L-histidine = ADP + protein N-phospho-L-histidine.</text>
        <dbReference type="EC" id="2.7.13.3"/>
    </reaction>
</comment>
<reference evidence="13 14" key="1">
    <citation type="submission" date="2017-04" db="EMBL/GenBank/DDBJ databases">
        <authorList>
            <person name="Afonso C.L."/>
            <person name="Miller P.J."/>
            <person name="Scott M.A."/>
            <person name="Spackman E."/>
            <person name="Goraichik I."/>
            <person name="Dimitrov K.M."/>
            <person name="Suarez D.L."/>
            <person name="Swayne D.E."/>
        </authorList>
    </citation>
    <scope>NUCLEOTIDE SEQUENCE [LARGE SCALE GENOMIC DNA]</scope>
    <source>
        <strain evidence="13 14">KR-140</strain>
    </source>
</reference>
<dbReference type="Pfam" id="PF00512">
    <property type="entry name" value="HisKA"/>
    <property type="match status" value="1"/>
</dbReference>
<dbReference type="Gene3D" id="6.10.340.10">
    <property type="match status" value="1"/>
</dbReference>
<dbReference type="InterPro" id="IPR003661">
    <property type="entry name" value="HisK_dim/P_dom"/>
</dbReference>
<dbReference type="PROSITE" id="PS50885">
    <property type="entry name" value="HAMP"/>
    <property type="match status" value="1"/>
</dbReference>
<protein>
    <recommendedName>
        <fullName evidence="3">histidine kinase</fullName>
        <ecNumber evidence="3">2.7.13.3</ecNumber>
    </recommendedName>
</protein>
<dbReference type="SMART" id="SM00388">
    <property type="entry name" value="HisKA"/>
    <property type="match status" value="1"/>
</dbReference>
<dbReference type="InterPro" id="IPR003660">
    <property type="entry name" value="HAMP_dom"/>
</dbReference>
<keyword evidence="6" id="KW-0812">Transmembrane</keyword>
<dbReference type="InterPro" id="IPR036890">
    <property type="entry name" value="HATPase_C_sf"/>
</dbReference>
<dbReference type="STRING" id="695939.SAMN00790413_05855"/>
<dbReference type="PANTHER" id="PTHR45436">
    <property type="entry name" value="SENSOR HISTIDINE KINASE YKOH"/>
    <property type="match status" value="1"/>
</dbReference>
<dbReference type="Gene3D" id="3.30.565.10">
    <property type="entry name" value="Histidine kinase-like ATPase, C-terminal domain"/>
    <property type="match status" value="1"/>
</dbReference>
<dbReference type="CDD" id="cd00082">
    <property type="entry name" value="HisKA"/>
    <property type="match status" value="1"/>
</dbReference>
<dbReference type="OrthoDB" id="59230at2"/>
<dbReference type="PROSITE" id="PS50109">
    <property type="entry name" value="HIS_KIN"/>
    <property type="match status" value="1"/>
</dbReference>
<dbReference type="Proteomes" id="UP000192582">
    <property type="component" value="Unassembled WGS sequence"/>
</dbReference>
<name>A0A1W1UDY0_9DEIO</name>
<keyword evidence="14" id="KW-1185">Reference proteome</keyword>
<keyword evidence="9" id="KW-0902">Two-component regulatory system</keyword>
<gene>
    <name evidence="13" type="ORF">SAMN00790413_05855</name>
</gene>
<evidence type="ECO:0000313" key="14">
    <source>
        <dbReference type="Proteomes" id="UP000192582"/>
    </source>
</evidence>
<feature type="domain" description="HAMP" evidence="12">
    <location>
        <begin position="176"/>
        <end position="228"/>
    </location>
</feature>
<evidence type="ECO:0000256" key="1">
    <source>
        <dbReference type="ARBA" id="ARBA00000085"/>
    </source>
</evidence>
<evidence type="ECO:0000259" key="12">
    <source>
        <dbReference type="PROSITE" id="PS50885"/>
    </source>
</evidence>
<evidence type="ECO:0000256" key="6">
    <source>
        <dbReference type="ARBA" id="ARBA00022692"/>
    </source>
</evidence>
<dbReference type="SUPFAM" id="SSF47384">
    <property type="entry name" value="Homodimeric domain of signal transducing histidine kinase"/>
    <property type="match status" value="1"/>
</dbReference>
<dbReference type="Pfam" id="PF00672">
    <property type="entry name" value="HAMP"/>
    <property type="match status" value="1"/>
</dbReference>
<keyword evidence="10" id="KW-0472">Membrane</keyword>
<feature type="domain" description="Histidine kinase" evidence="11">
    <location>
        <begin position="236"/>
        <end position="449"/>
    </location>
</feature>
<organism evidence="13 14">
    <name type="scientific">Deinococcus hopiensis KR-140</name>
    <dbReference type="NCBI Taxonomy" id="695939"/>
    <lineage>
        <taxon>Bacteria</taxon>
        <taxon>Thermotogati</taxon>
        <taxon>Deinococcota</taxon>
        <taxon>Deinococci</taxon>
        <taxon>Deinococcales</taxon>
        <taxon>Deinococcaceae</taxon>
        <taxon>Deinococcus</taxon>
    </lineage>
</organism>
<dbReference type="SUPFAM" id="SSF55874">
    <property type="entry name" value="ATPase domain of HSP90 chaperone/DNA topoisomerase II/histidine kinase"/>
    <property type="match status" value="1"/>
</dbReference>
<dbReference type="GO" id="GO:0000155">
    <property type="term" value="F:phosphorelay sensor kinase activity"/>
    <property type="evidence" value="ECO:0007669"/>
    <property type="project" value="InterPro"/>
</dbReference>
<evidence type="ECO:0000256" key="4">
    <source>
        <dbReference type="ARBA" id="ARBA00022553"/>
    </source>
</evidence>
<dbReference type="PANTHER" id="PTHR45436:SF5">
    <property type="entry name" value="SENSOR HISTIDINE KINASE TRCS"/>
    <property type="match status" value="1"/>
</dbReference>
<dbReference type="EMBL" id="FWWU01000003">
    <property type="protein sequence ID" value="SMB79249.1"/>
    <property type="molecule type" value="Genomic_DNA"/>
</dbReference>
<dbReference type="InterPro" id="IPR050428">
    <property type="entry name" value="TCS_sensor_his_kinase"/>
</dbReference>
<dbReference type="CDD" id="cd00075">
    <property type="entry name" value="HATPase"/>
    <property type="match status" value="1"/>
</dbReference>